<feature type="region of interest" description="Disordered" evidence="5">
    <location>
        <begin position="43"/>
        <end position="71"/>
    </location>
</feature>
<dbReference type="InterPro" id="IPR013766">
    <property type="entry name" value="Thioredoxin_domain"/>
</dbReference>
<dbReference type="InterPro" id="IPR000866">
    <property type="entry name" value="AhpC/TSA"/>
</dbReference>
<comment type="subcellular location">
    <subcellularLocation>
        <location evidence="1">Cell envelope</location>
    </subcellularLocation>
</comment>
<dbReference type="InterPro" id="IPR036249">
    <property type="entry name" value="Thioredoxin-like_sf"/>
</dbReference>
<dbReference type="SUPFAM" id="SSF52833">
    <property type="entry name" value="Thioredoxin-like"/>
    <property type="match status" value="1"/>
</dbReference>
<keyword evidence="2" id="KW-0201">Cytochrome c-type biogenesis</keyword>
<evidence type="ECO:0000259" key="7">
    <source>
        <dbReference type="PROSITE" id="PS51352"/>
    </source>
</evidence>
<evidence type="ECO:0000256" key="5">
    <source>
        <dbReference type="SAM" id="MobiDB-lite"/>
    </source>
</evidence>
<organism evidence="8 9">
    <name type="scientific">Aporhodopirellula aestuarii</name>
    <dbReference type="NCBI Taxonomy" id="2950107"/>
    <lineage>
        <taxon>Bacteria</taxon>
        <taxon>Pseudomonadati</taxon>
        <taxon>Planctomycetota</taxon>
        <taxon>Planctomycetia</taxon>
        <taxon>Pirellulales</taxon>
        <taxon>Pirellulaceae</taxon>
        <taxon>Aporhodopirellula</taxon>
    </lineage>
</organism>
<evidence type="ECO:0000313" key="8">
    <source>
        <dbReference type="EMBL" id="MCM2373526.1"/>
    </source>
</evidence>
<reference evidence="8 9" key="1">
    <citation type="journal article" date="2022" name="Syst. Appl. Microbiol.">
        <title>Rhodopirellula aestuarii sp. nov., a novel member of the genus Rhodopirellula isolated from brackish sediments collected in the Tagus River estuary, Portugal.</title>
        <authorList>
            <person name="Vitorino I.R."/>
            <person name="Klimek D."/>
            <person name="Calusinska M."/>
            <person name="Lobo-da-Cunha A."/>
            <person name="Vasconcelos V."/>
            <person name="Lage O.M."/>
        </authorList>
    </citation>
    <scope>NUCLEOTIDE SEQUENCE [LARGE SCALE GENOMIC DNA]</scope>
    <source>
        <strain evidence="8 9">ICT_H3.1</strain>
    </source>
</reference>
<dbReference type="Pfam" id="PF00578">
    <property type="entry name" value="AhpC-TSA"/>
    <property type="match status" value="1"/>
</dbReference>
<accession>A0ABT0UB23</accession>
<feature type="compositionally biased region" description="Acidic residues" evidence="5">
    <location>
        <begin position="53"/>
        <end position="71"/>
    </location>
</feature>
<keyword evidence="3" id="KW-1015">Disulfide bond</keyword>
<sequence>MNRRFNPANVISLRRLILPAVCGVLLTGGTAVSHLAWADAPADTETKAAAEETPADEVAEKSEEAEEAEEDAPIVIPDGTPEELFKFASDAMRNRGRTREEVVRSARTVIDTAAKIRTLDDVTLETELKAIGLQVPALKFLARFDKDAATELETLMESFADDERAEIRNFAVMEQLTGKILSVRSMDEEGQQALVAQVLQIAEESGISSQLYSLASRLASGLAAVDKTDMAVSLYNNIADRMEQSDDKQIQDLASRARGSARRLGLMGNEIELEGTTGDGEPFDWSAYRGRVVLVDFWASWCGPCRGEIPNMKRNLEAYGDDFAVVGINMDRTVEAMQKCIEEEEIAWVNIVGDEDNGMGWDHPIARYYGVSGIPTAILVDQEGKVVSLSARGKRLDASLAELLGPPKEVEPEAEADSEPAEEEDE</sequence>
<evidence type="ECO:0000256" key="1">
    <source>
        <dbReference type="ARBA" id="ARBA00004196"/>
    </source>
</evidence>
<gene>
    <name evidence="8" type="ORF">NB063_23185</name>
</gene>
<dbReference type="PANTHER" id="PTHR42852">
    <property type="entry name" value="THIOL:DISULFIDE INTERCHANGE PROTEIN DSBE"/>
    <property type="match status" value="1"/>
</dbReference>
<dbReference type="PROSITE" id="PS00194">
    <property type="entry name" value="THIOREDOXIN_1"/>
    <property type="match status" value="1"/>
</dbReference>
<comment type="caution">
    <text evidence="8">The sequence shown here is derived from an EMBL/GenBank/DDBJ whole genome shotgun (WGS) entry which is preliminary data.</text>
</comment>
<dbReference type="PANTHER" id="PTHR42852:SF6">
    <property type="entry name" value="THIOL:DISULFIDE INTERCHANGE PROTEIN DSBE"/>
    <property type="match status" value="1"/>
</dbReference>
<evidence type="ECO:0000256" key="3">
    <source>
        <dbReference type="ARBA" id="ARBA00023157"/>
    </source>
</evidence>
<evidence type="ECO:0000256" key="6">
    <source>
        <dbReference type="SAM" id="SignalP"/>
    </source>
</evidence>
<evidence type="ECO:0000313" key="9">
    <source>
        <dbReference type="Proteomes" id="UP001202961"/>
    </source>
</evidence>
<keyword evidence="9" id="KW-1185">Reference proteome</keyword>
<evidence type="ECO:0000256" key="4">
    <source>
        <dbReference type="ARBA" id="ARBA00023284"/>
    </source>
</evidence>
<dbReference type="InterPro" id="IPR017937">
    <property type="entry name" value="Thioredoxin_CS"/>
</dbReference>
<evidence type="ECO:0000256" key="2">
    <source>
        <dbReference type="ARBA" id="ARBA00022748"/>
    </source>
</evidence>
<dbReference type="PROSITE" id="PS51352">
    <property type="entry name" value="THIOREDOXIN_2"/>
    <property type="match status" value="1"/>
</dbReference>
<dbReference type="Proteomes" id="UP001202961">
    <property type="component" value="Unassembled WGS sequence"/>
</dbReference>
<feature type="region of interest" description="Disordered" evidence="5">
    <location>
        <begin position="402"/>
        <end position="426"/>
    </location>
</feature>
<feature type="domain" description="Thioredoxin" evidence="7">
    <location>
        <begin position="262"/>
        <end position="415"/>
    </location>
</feature>
<dbReference type="RefSeq" id="WP_250931282.1">
    <property type="nucleotide sequence ID" value="NZ_JAMQBK010000062.1"/>
</dbReference>
<proteinExistence type="predicted"/>
<feature type="compositionally biased region" description="Acidic residues" evidence="5">
    <location>
        <begin position="412"/>
        <end position="426"/>
    </location>
</feature>
<name>A0ABT0UB23_9BACT</name>
<keyword evidence="6" id="KW-0732">Signal</keyword>
<dbReference type="InterPro" id="IPR050553">
    <property type="entry name" value="Thioredoxin_ResA/DsbE_sf"/>
</dbReference>
<protein>
    <submittedName>
        <fullName evidence="8">TlpA family protein disulfide reductase</fullName>
    </submittedName>
</protein>
<keyword evidence="4" id="KW-0676">Redox-active center</keyword>
<feature type="chain" id="PRO_5047332333" evidence="6">
    <location>
        <begin position="39"/>
        <end position="426"/>
    </location>
</feature>
<dbReference type="EMBL" id="JAMQBK010000062">
    <property type="protein sequence ID" value="MCM2373526.1"/>
    <property type="molecule type" value="Genomic_DNA"/>
</dbReference>
<dbReference type="CDD" id="cd02966">
    <property type="entry name" value="TlpA_like_family"/>
    <property type="match status" value="1"/>
</dbReference>
<feature type="signal peptide" evidence="6">
    <location>
        <begin position="1"/>
        <end position="38"/>
    </location>
</feature>
<dbReference type="Gene3D" id="3.40.30.10">
    <property type="entry name" value="Glutaredoxin"/>
    <property type="match status" value="1"/>
</dbReference>